<proteinExistence type="predicted"/>
<feature type="signal peptide" evidence="1">
    <location>
        <begin position="1"/>
        <end position="23"/>
    </location>
</feature>
<name>A0A518DQZ4_9BACT</name>
<accession>A0A518DQZ4</accession>
<keyword evidence="1" id="KW-0732">Signal</keyword>
<dbReference type="EMBL" id="CP036433">
    <property type="protein sequence ID" value="QDU94244.1"/>
    <property type="molecule type" value="Genomic_DNA"/>
</dbReference>
<dbReference type="Proteomes" id="UP000317648">
    <property type="component" value="Chromosome"/>
</dbReference>
<gene>
    <name evidence="2" type="ORF">Pla8534_20320</name>
</gene>
<feature type="chain" id="PRO_5021743284" description="Lipoprotein" evidence="1">
    <location>
        <begin position="24"/>
        <end position="209"/>
    </location>
</feature>
<organism evidence="2 3">
    <name type="scientific">Lignipirellula cremea</name>
    <dbReference type="NCBI Taxonomy" id="2528010"/>
    <lineage>
        <taxon>Bacteria</taxon>
        <taxon>Pseudomonadati</taxon>
        <taxon>Planctomycetota</taxon>
        <taxon>Planctomycetia</taxon>
        <taxon>Pirellulales</taxon>
        <taxon>Pirellulaceae</taxon>
        <taxon>Lignipirellula</taxon>
    </lineage>
</organism>
<keyword evidence="3" id="KW-1185">Reference proteome</keyword>
<dbReference type="AlphaFoldDB" id="A0A518DQZ4"/>
<reference evidence="2 3" key="1">
    <citation type="submission" date="2019-02" db="EMBL/GenBank/DDBJ databases">
        <title>Deep-cultivation of Planctomycetes and their phenomic and genomic characterization uncovers novel biology.</title>
        <authorList>
            <person name="Wiegand S."/>
            <person name="Jogler M."/>
            <person name="Boedeker C."/>
            <person name="Pinto D."/>
            <person name="Vollmers J."/>
            <person name="Rivas-Marin E."/>
            <person name="Kohn T."/>
            <person name="Peeters S.H."/>
            <person name="Heuer A."/>
            <person name="Rast P."/>
            <person name="Oberbeckmann S."/>
            <person name="Bunk B."/>
            <person name="Jeske O."/>
            <person name="Meyerdierks A."/>
            <person name="Storesund J.E."/>
            <person name="Kallscheuer N."/>
            <person name="Luecker S."/>
            <person name="Lage O.M."/>
            <person name="Pohl T."/>
            <person name="Merkel B.J."/>
            <person name="Hornburger P."/>
            <person name="Mueller R.-W."/>
            <person name="Bruemmer F."/>
            <person name="Labrenz M."/>
            <person name="Spormann A.M."/>
            <person name="Op den Camp H."/>
            <person name="Overmann J."/>
            <person name="Amann R."/>
            <person name="Jetten M.S.M."/>
            <person name="Mascher T."/>
            <person name="Medema M.H."/>
            <person name="Devos D.P."/>
            <person name="Kaster A.-K."/>
            <person name="Ovreas L."/>
            <person name="Rohde M."/>
            <person name="Galperin M.Y."/>
            <person name="Jogler C."/>
        </authorList>
    </citation>
    <scope>NUCLEOTIDE SEQUENCE [LARGE SCALE GENOMIC DNA]</scope>
    <source>
        <strain evidence="2 3">Pla85_3_4</strain>
    </source>
</reference>
<dbReference type="InterPro" id="IPR010835">
    <property type="entry name" value="DUF1439"/>
</dbReference>
<dbReference type="Pfam" id="PF07273">
    <property type="entry name" value="DUF1439"/>
    <property type="match status" value="1"/>
</dbReference>
<dbReference type="OrthoDB" id="5983686at2"/>
<evidence type="ECO:0000313" key="3">
    <source>
        <dbReference type="Proteomes" id="UP000317648"/>
    </source>
</evidence>
<dbReference type="RefSeq" id="WP_145052323.1">
    <property type="nucleotide sequence ID" value="NZ_CP036433.1"/>
</dbReference>
<evidence type="ECO:0000313" key="2">
    <source>
        <dbReference type="EMBL" id="QDU94244.1"/>
    </source>
</evidence>
<evidence type="ECO:0008006" key="4">
    <source>
        <dbReference type="Google" id="ProtNLM"/>
    </source>
</evidence>
<evidence type="ECO:0000256" key="1">
    <source>
        <dbReference type="SAM" id="SignalP"/>
    </source>
</evidence>
<sequence length="209" mass="22745" precursor="true">MWKQCWKPLGLACLLLAVGCSQSLSHKVEISPEQVQSSLAASFPYSTDDIPGFESPIKATLSDPVALLEPGKNQLGVRMKITLIPPQELPNPPRRVRLPGGGPELPAAGLLGEGQPREGTVTVYGDLRYEPATGELFYKNATITDLQLADLPVEHTRPAREVVEKLVARYLDQTPIYTIDAKQFSGNLTKALLQSVTVENGKLYVELGL</sequence>
<protein>
    <recommendedName>
        <fullName evidence="4">Lipoprotein</fullName>
    </recommendedName>
</protein>
<dbReference type="PROSITE" id="PS51257">
    <property type="entry name" value="PROKAR_LIPOPROTEIN"/>
    <property type="match status" value="1"/>
</dbReference>
<dbReference type="KEGG" id="lcre:Pla8534_20320"/>
<dbReference type="Gene3D" id="3.15.10.40">
    <property type="entry name" value="Uncharacterised protein PF07273, DUF1439"/>
    <property type="match status" value="1"/>
</dbReference>